<keyword evidence="2" id="KW-1185">Reference proteome</keyword>
<protein>
    <submittedName>
        <fullName evidence="1">Uncharacterized protein</fullName>
    </submittedName>
</protein>
<dbReference type="Proteomes" id="UP001519308">
    <property type="component" value="Unassembled WGS sequence"/>
</dbReference>
<proteinExistence type="predicted"/>
<sequence>MPIFFYYIGNSTFFALAKCLEGLGIVAFESLCKK</sequence>
<organism evidence="1 2">
    <name type="scientific">Clostridium punense</name>
    <dbReference type="NCBI Taxonomy" id="1054297"/>
    <lineage>
        <taxon>Bacteria</taxon>
        <taxon>Bacillati</taxon>
        <taxon>Bacillota</taxon>
        <taxon>Clostridia</taxon>
        <taxon>Eubacteriales</taxon>
        <taxon>Clostridiaceae</taxon>
        <taxon>Clostridium</taxon>
    </lineage>
</organism>
<reference evidence="1 2" key="1">
    <citation type="submission" date="2021-03" db="EMBL/GenBank/DDBJ databases">
        <title>Genomic Encyclopedia of Type Strains, Phase IV (KMG-IV): sequencing the most valuable type-strain genomes for metagenomic binning, comparative biology and taxonomic classification.</title>
        <authorList>
            <person name="Goeker M."/>
        </authorList>
    </citation>
    <scope>NUCLEOTIDE SEQUENCE [LARGE SCALE GENOMIC DNA]</scope>
    <source>
        <strain evidence="1 2">DSM 28650</strain>
    </source>
</reference>
<dbReference type="EMBL" id="JAGGLL010000022">
    <property type="protein sequence ID" value="MBP2022993.1"/>
    <property type="molecule type" value="Genomic_DNA"/>
</dbReference>
<evidence type="ECO:0000313" key="1">
    <source>
        <dbReference type="EMBL" id="MBP2022993.1"/>
    </source>
</evidence>
<comment type="caution">
    <text evidence="1">The sequence shown here is derived from an EMBL/GenBank/DDBJ whole genome shotgun (WGS) entry which is preliminary data.</text>
</comment>
<name>A0ABS4K5D4_9CLOT</name>
<evidence type="ECO:0000313" key="2">
    <source>
        <dbReference type="Proteomes" id="UP001519308"/>
    </source>
</evidence>
<feature type="non-terminal residue" evidence="1">
    <location>
        <position position="34"/>
    </location>
</feature>
<gene>
    <name evidence="1" type="ORF">J2Z44_002818</name>
</gene>
<accession>A0ABS4K5D4</accession>